<gene>
    <name evidence="2" type="ORF">LSAT_V11C600326830</name>
</gene>
<accession>A0A9R1X703</accession>
<dbReference type="EMBL" id="NBSK02000006">
    <property type="protein sequence ID" value="KAJ0201756.1"/>
    <property type="molecule type" value="Genomic_DNA"/>
</dbReference>
<feature type="region of interest" description="Disordered" evidence="1">
    <location>
        <begin position="564"/>
        <end position="597"/>
    </location>
</feature>
<proteinExistence type="predicted"/>
<feature type="compositionally biased region" description="Basic and acidic residues" evidence="1">
    <location>
        <begin position="267"/>
        <end position="288"/>
    </location>
</feature>
<reference evidence="2 3" key="1">
    <citation type="journal article" date="2017" name="Nat. Commun.">
        <title>Genome assembly with in vitro proximity ligation data and whole-genome triplication in lettuce.</title>
        <authorList>
            <person name="Reyes-Chin-Wo S."/>
            <person name="Wang Z."/>
            <person name="Yang X."/>
            <person name="Kozik A."/>
            <person name="Arikit S."/>
            <person name="Song C."/>
            <person name="Xia L."/>
            <person name="Froenicke L."/>
            <person name="Lavelle D.O."/>
            <person name="Truco M.J."/>
            <person name="Xia R."/>
            <person name="Zhu S."/>
            <person name="Xu C."/>
            <person name="Xu H."/>
            <person name="Xu X."/>
            <person name="Cox K."/>
            <person name="Korf I."/>
            <person name="Meyers B.C."/>
            <person name="Michelmore R.W."/>
        </authorList>
    </citation>
    <scope>NUCLEOTIDE SEQUENCE [LARGE SCALE GENOMIC DNA]</scope>
    <source>
        <strain evidence="3">cv. Salinas</strain>
        <tissue evidence="2">Seedlings</tissue>
    </source>
</reference>
<evidence type="ECO:0000256" key="1">
    <source>
        <dbReference type="SAM" id="MobiDB-lite"/>
    </source>
</evidence>
<dbReference type="PANTHER" id="PTHR34835:SF90">
    <property type="entry name" value="AMINOTRANSFERASE-LIKE PLANT MOBILE DOMAIN-CONTAINING PROTEIN"/>
    <property type="match status" value="1"/>
</dbReference>
<dbReference type="PANTHER" id="PTHR34835">
    <property type="entry name" value="OS07G0283600 PROTEIN-RELATED"/>
    <property type="match status" value="1"/>
</dbReference>
<dbReference type="AlphaFoldDB" id="A0A9R1X703"/>
<organism evidence="2 3">
    <name type="scientific">Lactuca sativa</name>
    <name type="common">Garden lettuce</name>
    <dbReference type="NCBI Taxonomy" id="4236"/>
    <lineage>
        <taxon>Eukaryota</taxon>
        <taxon>Viridiplantae</taxon>
        <taxon>Streptophyta</taxon>
        <taxon>Embryophyta</taxon>
        <taxon>Tracheophyta</taxon>
        <taxon>Spermatophyta</taxon>
        <taxon>Magnoliopsida</taxon>
        <taxon>eudicotyledons</taxon>
        <taxon>Gunneridae</taxon>
        <taxon>Pentapetalae</taxon>
        <taxon>asterids</taxon>
        <taxon>campanulids</taxon>
        <taxon>Asterales</taxon>
        <taxon>Asteraceae</taxon>
        <taxon>Cichorioideae</taxon>
        <taxon>Cichorieae</taxon>
        <taxon>Lactucinae</taxon>
        <taxon>Lactuca</taxon>
    </lineage>
</organism>
<feature type="compositionally biased region" description="Basic and acidic residues" evidence="1">
    <location>
        <begin position="564"/>
        <end position="574"/>
    </location>
</feature>
<keyword evidence="3" id="KW-1185">Reference proteome</keyword>
<feature type="region of interest" description="Disordered" evidence="1">
    <location>
        <begin position="267"/>
        <end position="317"/>
    </location>
</feature>
<feature type="region of interest" description="Disordered" evidence="1">
    <location>
        <begin position="357"/>
        <end position="376"/>
    </location>
</feature>
<protein>
    <submittedName>
        <fullName evidence="2">Uncharacterized protein</fullName>
    </submittedName>
</protein>
<dbReference type="Proteomes" id="UP000235145">
    <property type="component" value="Unassembled WGS sequence"/>
</dbReference>
<evidence type="ECO:0000313" key="2">
    <source>
        <dbReference type="EMBL" id="KAJ0201756.1"/>
    </source>
</evidence>
<comment type="caution">
    <text evidence="2">The sequence shown here is derived from an EMBL/GenBank/DDBJ whole genome shotgun (WGS) entry which is preliminary data.</text>
</comment>
<evidence type="ECO:0000313" key="3">
    <source>
        <dbReference type="Proteomes" id="UP000235145"/>
    </source>
</evidence>
<sequence length="614" mass="70177">MSCTPGALGFKEVQKDCMRQVSFAGILNMKMTEVPCALSCFVLNNFNSETKKTVLQKGVIYVTKESVFSTNKADMNFRMNLIALLIKSLIKSSSSGKSNTNPFNYIKRKTKISNIDRCSYLIDCLVKNKQSFDPSIPTSNFNGPCAYLVFLYLDRIKSDVFKLGDFGTGDFNDEFVEEELNEEEVVMIKYRKLDMLIEDGINKFPENITLNHLKICLDAIFKDKNEDNQEKKLGMMMFKITIVMMMKMTMDIIMMNQRKRMQEGKILKEENENVKGGEEQQGKNKDERGEDIEISAKNKDGEEVETDNNDQCLDDMNLHDKGVKNEKVVIIKKNKMLEEEEKGIIGEEPQTAREGVEGKNIEGNNPNKGEGRTGEETQIGEEGVEGKNLEGMNVDKGKGIAGEEPHTVRECVEGNNIGKNLKGMSSEKGKQITGEEQNSVREGTIVVKTKDVNKTITNYPNIKCDEVNYVYEKTLKEYKEKKEKSMMPSYDLNIRKLTPPEMAEVNIIFLLKLTIILIIIYELQNTGEEEKDKGKKEVVVKDVPNQKKGQLKIKFVISKNQNKESLPEVTEKKNITQQHRQQRKKKPSESMRSPYKERAICLKTKINNRRKNVW</sequence>
<name>A0A9R1X703_LACSA</name>